<dbReference type="Gene3D" id="3.30.200.20">
    <property type="entry name" value="Phosphorylase Kinase, domain 1"/>
    <property type="match status" value="1"/>
</dbReference>
<dbReference type="Gene3D" id="1.50.10.20">
    <property type="match status" value="1"/>
</dbReference>
<evidence type="ECO:0000259" key="2">
    <source>
        <dbReference type="PROSITE" id="PS50011"/>
    </source>
</evidence>
<dbReference type="InterPro" id="IPR011009">
    <property type="entry name" value="Kinase-like_dom_sf"/>
</dbReference>
<keyword evidence="4" id="KW-1185">Reference proteome</keyword>
<protein>
    <submittedName>
        <fullName evidence="3">Class III lanthionine synthetase LanKC</fullName>
    </submittedName>
</protein>
<dbReference type="SUPFAM" id="SSF56112">
    <property type="entry name" value="Protein kinase-like (PK-like)"/>
    <property type="match status" value="1"/>
</dbReference>
<dbReference type="PROSITE" id="PS50011">
    <property type="entry name" value="PROTEIN_KINASE_DOM"/>
    <property type="match status" value="1"/>
</dbReference>
<sequence length="884" mass="94944">MALSYQSITLRALRDKGPDWTLRDGATWCMVTPPHHDRRSQGWKLHLSATPASAPHVLERAAPVLVAHGCAFKFAVSPRVAAELTSVRASRAQSGKFLTAYPADDDQLRALAEELHRATLGLAGPTILSDRCYRPGSLVHYRFGCFARPHELGDEGFYEGRLQAPDGTFVTDTRNPWFEPPPWAVPPFDPPAPATPGRPRGGPVLLAGRYLVREAVRHSNRGGVYRAHDRRTGEDVLLKEARPHIGAGLDGKDARDWLGYEATVLARLAPHRVTPAVREVFEAGGHVFLVEDLIDGKSLQQWAAEHSWRDSGRLPVPTAWELARRLTRLMGEVHTAGFVLRDFKPGNVVIGPDGAPVLVDLECAVRTDATAYVAGTHGFTAPEYLEGPGRDSDTPPPAPGPEADWYSLGATLLHATTGISPVLAPDTPPGRTAGDRLAALVDAAAPAFPALRALAPLVLGLTADGPSRWPLEKAAAFLRADPVVRPVTAGPALTPRRADRLVGDGLAHLAATVEPSGEYLWPGPRSLPHGDPCNVQLGAAGVLAVLDRAVRTGEMPAEPLLRTTAQWLDERLTLPSRILPGLYFGRSGAVWALHDAARTLGDTLLAERAREYALRIPLDWHNPDICHGLAGAGLAQLHLWHTTGDRRFAERASECADGLLRLTAHADRGVDWAAGPGHRAELAGSAFYGFGHGIAGNATFLLAAGRDLARPELVDIAVGGGHALCAVAERHGDAAHWPKGPGRTDRTGLDFWCNGTSGVGTFLVRLWQATGDARFRTYAELAAVAAHRDRWRVGPGTCHGVAGNAELLLDLAGATGEERYRTWAAEAANCLYSRAAERDGRLVVPDDTLREVCASYNVGMSGALDFLLRLKHGGPRSWLVDCGH</sequence>
<dbReference type="InterPro" id="IPR000719">
    <property type="entry name" value="Prot_kinase_dom"/>
</dbReference>
<dbReference type="SMART" id="SM00220">
    <property type="entry name" value="S_TKc"/>
    <property type="match status" value="1"/>
</dbReference>
<feature type="domain" description="Protein kinase" evidence="2">
    <location>
        <begin position="210"/>
        <end position="484"/>
    </location>
</feature>
<evidence type="ECO:0000313" key="3">
    <source>
        <dbReference type="EMBL" id="GAA0344091.1"/>
    </source>
</evidence>
<dbReference type="CDD" id="cd04791">
    <property type="entry name" value="LanC_SerThrkinase"/>
    <property type="match status" value="1"/>
</dbReference>
<dbReference type="SUPFAM" id="SSF158745">
    <property type="entry name" value="LanC-like"/>
    <property type="match status" value="1"/>
</dbReference>
<accession>A0ABP3GHP2</accession>
<feature type="region of interest" description="Disordered" evidence="1">
    <location>
        <begin position="383"/>
        <end position="403"/>
    </location>
</feature>
<dbReference type="InterPro" id="IPR058053">
    <property type="entry name" value="RamC_C"/>
</dbReference>
<evidence type="ECO:0000313" key="4">
    <source>
        <dbReference type="Proteomes" id="UP001500063"/>
    </source>
</evidence>
<dbReference type="PANTHER" id="PTHR12736:SF21">
    <property type="entry name" value="LANC-LIKE PROTEIN 2"/>
    <property type="match status" value="1"/>
</dbReference>
<organism evidence="3 4">
    <name type="scientific">Streptomyces blastmyceticus</name>
    <dbReference type="NCBI Taxonomy" id="68180"/>
    <lineage>
        <taxon>Bacteria</taxon>
        <taxon>Bacillati</taxon>
        <taxon>Actinomycetota</taxon>
        <taxon>Actinomycetes</taxon>
        <taxon>Kitasatosporales</taxon>
        <taxon>Streptomycetaceae</taxon>
        <taxon>Streptomyces</taxon>
    </lineage>
</organism>
<reference evidence="4" key="1">
    <citation type="journal article" date="2019" name="Int. J. Syst. Evol. Microbiol.">
        <title>The Global Catalogue of Microorganisms (GCM) 10K type strain sequencing project: providing services to taxonomists for standard genome sequencing and annotation.</title>
        <authorList>
            <consortium name="The Broad Institute Genomics Platform"/>
            <consortium name="The Broad Institute Genome Sequencing Center for Infectious Disease"/>
            <person name="Wu L."/>
            <person name="Ma J."/>
        </authorList>
    </citation>
    <scope>NUCLEOTIDE SEQUENCE [LARGE SCALE GENOMIC DNA]</scope>
    <source>
        <strain evidence="4">JCM 4565</strain>
    </source>
</reference>
<dbReference type="PRINTS" id="PR01950">
    <property type="entry name" value="LANCSUPER"/>
</dbReference>
<name>A0ABP3GHP2_9ACTN</name>
<dbReference type="NCBIfam" id="NF038150">
    <property type="entry name" value="lanthi_synth_IV"/>
    <property type="match status" value="1"/>
</dbReference>
<comment type="caution">
    <text evidence="3">The sequence shown here is derived from an EMBL/GenBank/DDBJ whole genome shotgun (WGS) entry which is preliminary data.</text>
</comment>
<dbReference type="Pfam" id="PF25816">
    <property type="entry name" value="RamC_N"/>
    <property type="match status" value="1"/>
</dbReference>
<evidence type="ECO:0000256" key="1">
    <source>
        <dbReference type="SAM" id="MobiDB-lite"/>
    </source>
</evidence>
<dbReference type="Proteomes" id="UP001500063">
    <property type="component" value="Unassembled WGS sequence"/>
</dbReference>
<proteinExistence type="predicted"/>
<dbReference type="InterPro" id="IPR057929">
    <property type="entry name" value="RamC_N"/>
</dbReference>
<dbReference type="Pfam" id="PF00069">
    <property type="entry name" value="Pkinase"/>
    <property type="match status" value="1"/>
</dbReference>
<dbReference type="PANTHER" id="PTHR12736">
    <property type="entry name" value="LANC-LIKE PROTEIN"/>
    <property type="match status" value="1"/>
</dbReference>
<gene>
    <name evidence="3" type="primary">lanKC_1</name>
    <name evidence="3" type="ORF">GCM10010319_20280</name>
</gene>
<dbReference type="InterPro" id="IPR007822">
    <property type="entry name" value="LANC-like"/>
</dbReference>
<dbReference type="SMART" id="SM01260">
    <property type="entry name" value="LANC_like"/>
    <property type="match status" value="1"/>
</dbReference>
<dbReference type="Pfam" id="PF05147">
    <property type="entry name" value="LANC_like"/>
    <property type="match status" value="1"/>
</dbReference>
<dbReference type="EMBL" id="BAAABW010000012">
    <property type="protein sequence ID" value="GAA0344091.1"/>
    <property type="molecule type" value="Genomic_DNA"/>
</dbReference>
<dbReference type="Gene3D" id="1.10.510.10">
    <property type="entry name" value="Transferase(Phosphotransferase) domain 1"/>
    <property type="match status" value="1"/>
</dbReference>